<dbReference type="PANTHER" id="PTHR45348:SF7">
    <property type="entry name" value="ZINC BINDING OXIDOREDUCTASE, PUTATIVE-RELATED"/>
    <property type="match status" value="1"/>
</dbReference>
<dbReference type="InterPro" id="IPR047122">
    <property type="entry name" value="Trans-enoyl_RdTase-like"/>
</dbReference>
<dbReference type="Proteomes" id="UP000717328">
    <property type="component" value="Unassembled WGS sequence"/>
</dbReference>
<evidence type="ECO:0008006" key="3">
    <source>
        <dbReference type="Google" id="ProtNLM"/>
    </source>
</evidence>
<dbReference type="InterPro" id="IPR036291">
    <property type="entry name" value="NAD(P)-bd_dom_sf"/>
</dbReference>
<dbReference type="GO" id="GO:0016651">
    <property type="term" value="F:oxidoreductase activity, acting on NAD(P)H"/>
    <property type="evidence" value="ECO:0007669"/>
    <property type="project" value="InterPro"/>
</dbReference>
<evidence type="ECO:0000313" key="2">
    <source>
        <dbReference type="Proteomes" id="UP000717328"/>
    </source>
</evidence>
<dbReference type="AlphaFoldDB" id="A0A9P7FU99"/>
<evidence type="ECO:0000313" key="1">
    <source>
        <dbReference type="EMBL" id="KAG5634962.1"/>
    </source>
</evidence>
<keyword evidence="2" id="KW-1185">Reference proteome</keyword>
<dbReference type="OrthoDB" id="10257049at2759"/>
<dbReference type="EMBL" id="JABCKI010006220">
    <property type="protein sequence ID" value="KAG5634962.1"/>
    <property type="molecule type" value="Genomic_DNA"/>
</dbReference>
<reference evidence="1" key="2">
    <citation type="submission" date="2021-10" db="EMBL/GenBank/DDBJ databases">
        <title>Phylogenomics reveals ancestral predisposition of the termite-cultivated fungus Termitomyces towards a domesticated lifestyle.</title>
        <authorList>
            <person name="Auxier B."/>
            <person name="Grum-Grzhimaylo A."/>
            <person name="Cardenas M.E."/>
            <person name="Lodge J.D."/>
            <person name="Laessoe T."/>
            <person name="Pedersen O."/>
            <person name="Smith M.E."/>
            <person name="Kuyper T.W."/>
            <person name="Franco-Molano E.A."/>
            <person name="Baroni T.J."/>
            <person name="Aanen D.K."/>
        </authorList>
    </citation>
    <scope>NUCLEOTIDE SEQUENCE</scope>
    <source>
        <strain evidence="1">D49</strain>
    </source>
</reference>
<comment type="caution">
    <text evidence="1">The sequence shown here is derived from an EMBL/GenBank/DDBJ whole genome shotgun (WGS) entry which is preliminary data.</text>
</comment>
<reference evidence="1" key="1">
    <citation type="submission" date="2021-02" db="EMBL/GenBank/DDBJ databases">
        <authorList>
            <person name="Nieuwenhuis M."/>
            <person name="Van De Peppel L.J.J."/>
        </authorList>
    </citation>
    <scope>NUCLEOTIDE SEQUENCE</scope>
    <source>
        <strain evidence="1">D49</strain>
    </source>
</reference>
<sequence length="164" mass="17825">ALFIQLGLGAPFSHNITTREQGKAPAILIYSAATSIGLYAVELARLARTASGEPYRVFATASKKHHQRLIQKGIEAVFDYRSPNWPLDVYIASGGISGAVDCISEDDSVVKISQTFRKSGGTIAVLRHSTWNTEGIKEHVAAIYSAVWSGLDHEIAYNSMSFLL</sequence>
<dbReference type="PANTHER" id="PTHR45348">
    <property type="entry name" value="HYPOTHETICAL OXIDOREDUCTASE (EUROFUNG)"/>
    <property type="match status" value="1"/>
</dbReference>
<dbReference type="Gene3D" id="3.40.50.720">
    <property type="entry name" value="NAD(P)-binding Rossmann-like Domain"/>
    <property type="match status" value="1"/>
</dbReference>
<dbReference type="SUPFAM" id="SSF51735">
    <property type="entry name" value="NAD(P)-binding Rossmann-fold domains"/>
    <property type="match status" value="1"/>
</dbReference>
<feature type="non-terminal residue" evidence="1">
    <location>
        <position position="1"/>
    </location>
</feature>
<accession>A0A9P7FU99</accession>
<protein>
    <recommendedName>
        <fullName evidence="3">Alcohol dehydrogenase-like C-terminal domain-containing protein</fullName>
    </recommendedName>
</protein>
<name>A0A9P7FU99_9AGAR</name>
<gene>
    <name evidence="1" type="ORF">H0H81_000198</name>
</gene>
<organism evidence="1 2">
    <name type="scientific">Sphagnurus paluster</name>
    <dbReference type="NCBI Taxonomy" id="117069"/>
    <lineage>
        <taxon>Eukaryota</taxon>
        <taxon>Fungi</taxon>
        <taxon>Dikarya</taxon>
        <taxon>Basidiomycota</taxon>
        <taxon>Agaricomycotina</taxon>
        <taxon>Agaricomycetes</taxon>
        <taxon>Agaricomycetidae</taxon>
        <taxon>Agaricales</taxon>
        <taxon>Tricholomatineae</taxon>
        <taxon>Lyophyllaceae</taxon>
        <taxon>Sphagnurus</taxon>
    </lineage>
</organism>
<proteinExistence type="predicted"/>